<evidence type="ECO:0000313" key="4">
    <source>
        <dbReference type="EMBL" id="AEG50633.1"/>
    </source>
</evidence>
<dbReference type="InterPro" id="IPR013500">
    <property type="entry name" value="TopoI_cat_euk"/>
</dbReference>
<dbReference type="GO" id="GO:0003677">
    <property type="term" value="F:DNA binding"/>
    <property type="evidence" value="ECO:0007669"/>
    <property type="project" value="InterPro"/>
</dbReference>
<dbReference type="PROSITE" id="PS52038">
    <property type="entry name" value="TOPO_IB_2"/>
    <property type="match status" value="1"/>
</dbReference>
<dbReference type="SUPFAM" id="SSF55869">
    <property type="entry name" value="DNA topoisomerase I domain"/>
    <property type="match status" value="1"/>
</dbReference>
<dbReference type="Gene3D" id="1.10.132.120">
    <property type="match status" value="1"/>
</dbReference>
<keyword evidence="5" id="KW-1185">Reference proteome</keyword>
<proteinExistence type="predicted"/>
<dbReference type="STRING" id="690566.Sphch_3003"/>
<dbReference type="Gene3D" id="3.90.15.10">
    <property type="entry name" value="Topoisomerase I, Chain A, domain 3"/>
    <property type="match status" value="1"/>
</dbReference>
<evidence type="ECO:0000313" key="5">
    <source>
        <dbReference type="Proteomes" id="UP000007150"/>
    </source>
</evidence>
<dbReference type="GO" id="GO:0003917">
    <property type="term" value="F:DNA topoisomerase type I (single strand cut, ATP-independent) activity"/>
    <property type="evidence" value="ECO:0007669"/>
    <property type="project" value="InterPro"/>
</dbReference>
<keyword evidence="4" id="KW-0413">Isomerase</keyword>
<evidence type="ECO:0000256" key="1">
    <source>
        <dbReference type="SAM" id="MobiDB-lite"/>
    </source>
</evidence>
<dbReference type="InterPro" id="IPR014711">
    <property type="entry name" value="TopoI_cat_a-hlx-sub_euk"/>
</dbReference>
<dbReference type="SUPFAM" id="SSF56349">
    <property type="entry name" value="DNA breaking-rejoining enzymes"/>
    <property type="match status" value="1"/>
</dbReference>
<accession>F6F2H1</accession>
<reference evidence="4 5" key="1">
    <citation type="submission" date="2011-05" db="EMBL/GenBank/DDBJ databases">
        <title>Complete sequence of chromosome 2 of Sphingobium chlorophenolicum L-1.</title>
        <authorList>
            <consortium name="US DOE Joint Genome Institute"/>
            <person name="Lucas S."/>
            <person name="Han J."/>
            <person name="Lapidus A."/>
            <person name="Cheng J.-F."/>
            <person name="Goodwin L."/>
            <person name="Pitluck S."/>
            <person name="Peters L."/>
            <person name="Daligault H."/>
            <person name="Han C."/>
            <person name="Tapia R."/>
            <person name="Land M."/>
            <person name="Hauser L."/>
            <person name="Kyrpides N."/>
            <person name="Ivanova N."/>
            <person name="Pagani I."/>
            <person name="Turner P."/>
            <person name="Copley S."/>
            <person name="Woyke T."/>
        </authorList>
    </citation>
    <scope>NUCLEOTIDE SEQUENCE [LARGE SCALE GENOMIC DNA]</scope>
    <source>
        <strain evidence="4 5">L-1</strain>
    </source>
</reference>
<dbReference type="Pfam" id="PF01028">
    <property type="entry name" value="Topoisom_I"/>
    <property type="match status" value="1"/>
</dbReference>
<gene>
    <name evidence="4" type="ORF">Sphch_3003</name>
</gene>
<dbReference type="InterPro" id="IPR035447">
    <property type="entry name" value="DNA_topo_I_N_sf"/>
</dbReference>
<feature type="domain" description="DNA topoisomerase I catalytic core eukaryotic-type" evidence="2">
    <location>
        <begin position="104"/>
        <end position="325"/>
    </location>
</feature>
<dbReference type="EMBL" id="CP002799">
    <property type="protein sequence ID" value="AEG50633.1"/>
    <property type="molecule type" value="Genomic_DNA"/>
</dbReference>
<dbReference type="HOGENOM" id="CLU_046978_1_1_5"/>
<dbReference type="RefSeq" id="WP_013848865.1">
    <property type="nucleotide sequence ID" value="NC_015594.1"/>
</dbReference>
<feature type="domain" description="DNA topoisomerase IB N-terminal" evidence="3">
    <location>
        <begin position="44"/>
        <end position="92"/>
    </location>
</feature>
<name>F6F2H1_SPHCR</name>
<dbReference type="GO" id="GO:0006265">
    <property type="term" value="P:DNA topological change"/>
    <property type="evidence" value="ECO:0007669"/>
    <property type="project" value="InterPro"/>
</dbReference>
<dbReference type="Pfam" id="PF21338">
    <property type="entry name" value="Top1B_N_bact"/>
    <property type="match status" value="1"/>
</dbReference>
<evidence type="ECO:0000259" key="3">
    <source>
        <dbReference type="Pfam" id="PF21338"/>
    </source>
</evidence>
<dbReference type="Proteomes" id="UP000007150">
    <property type="component" value="Chromosome 2"/>
</dbReference>
<dbReference type="Gene3D" id="3.30.66.10">
    <property type="entry name" value="DNA topoisomerase I domain"/>
    <property type="match status" value="1"/>
</dbReference>
<dbReference type="InterPro" id="IPR011010">
    <property type="entry name" value="DNA_brk_join_enz"/>
</dbReference>
<dbReference type="EC" id="5.6.2.2" evidence="4"/>
<protein>
    <submittedName>
        <fullName evidence="4">DNA topoisomerase</fullName>
        <ecNumber evidence="4">5.6.2.2</ecNumber>
    </submittedName>
</protein>
<evidence type="ECO:0000259" key="2">
    <source>
        <dbReference type="Pfam" id="PF01028"/>
    </source>
</evidence>
<dbReference type="InterPro" id="IPR049331">
    <property type="entry name" value="Top1B_N_bact"/>
</dbReference>
<sequence>MTKRQKRTETTETNVDPGRKKAEAGLFYASDEEPGFTRRPYRNGWRYFDTSGDRITDRSVIERINAMAIPPAYTDVWICPDKNGHIQATGRDARGRKQYLYHPRFREMRDSSKYEHMLEFARSLPGIRQRIDSDMRRRGLPREKILATIIWLLEATMIRVGNIDYARQNRSYGLTTLNDRHVRVERDEIRFRFKGKGGKLWNLKLTDRRVARIVRQSQELPGQHLFQYLDDDGERREVTSGDVNAYLREISGSDITAKDFRTWAGTVLTALTLVEFERTDSEAAAKRNVQAAIRKVATQLGNTPAICRRCYVHPQVIDSYLTQSLVLEIERKAKRAARSQLAGLRPEEMLVLSFLQSKHCAAQPTASR</sequence>
<feature type="region of interest" description="Disordered" evidence="1">
    <location>
        <begin position="1"/>
        <end position="21"/>
    </location>
</feature>
<organism evidence="4 5">
    <name type="scientific">Sphingobium chlorophenolicum L-1</name>
    <dbReference type="NCBI Taxonomy" id="690566"/>
    <lineage>
        <taxon>Bacteria</taxon>
        <taxon>Pseudomonadati</taxon>
        <taxon>Pseudomonadota</taxon>
        <taxon>Alphaproteobacteria</taxon>
        <taxon>Sphingomonadales</taxon>
        <taxon>Sphingomonadaceae</taxon>
        <taxon>Sphingobium</taxon>
    </lineage>
</organism>
<dbReference type="AlphaFoldDB" id="F6F2H1"/>
<dbReference type="KEGG" id="sch:Sphch_3003"/>
<dbReference type="GO" id="GO:0003918">
    <property type="term" value="F:DNA topoisomerase type II (double strand cut, ATP-hydrolyzing) activity"/>
    <property type="evidence" value="ECO:0007669"/>
    <property type="project" value="UniProtKB-EC"/>
</dbReference>